<evidence type="ECO:0000313" key="4">
    <source>
        <dbReference type="Proteomes" id="UP000284006"/>
    </source>
</evidence>
<protein>
    <submittedName>
        <fullName evidence="3">SPFH domain-containing protein</fullName>
    </submittedName>
</protein>
<name>A0A418XFQ2_9BURK</name>
<dbReference type="Pfam" id="PF01145">
    <property type="entry name" value="Band_7"/>
    <property type="match status" value="1"/>
</dbReference>
<feature type="signal peptide" evidence="1">
    <location>
        <begin position="1"/>
        <end position="18"/>
    </location>
</feature>
<accession>A0A418XFQ2</accession>
<comment type="caution">
    <text evidence="3">The sequence shown here is derived from an EMBL/GenBank/DDBJ whole genome shotgun (WGS) entry which is preliminary data.</text>
</comment>
<dbReference type="EMBL" id="QYUP01000151">
    <property type="protein sequence ID" value="RJG11286.1"/>
    <property type="molecule type" value="Genomic_DNA"/>
</dbReference>
<reference evidence="3 4" key="1">
    <citation type="submission" date="2018-09" db="EMBL/GenBank/DDBJ databases">
        <authorList>
            <person name="Zhu H."/>
        </authorList>
    </citation>
    <scope>NUCLEOTIDE SEQUENCE [LARGE SCALE GENOMIC DNA]</scope>
    <source>
        <strain evidence="3 4">K1S02-61</strain>
    </source>
</reference>
<evidence type="ECO:0000313" key="3">
    <source>
        <dbReference type="EMBL" id="RJG11286.1"/>
    </source>
</evidence>
<proteinExistence type="predicted"/>
<gene>
    <name evidence="3" type="ORF">D3872_20475</name>
</gene>
<keyword evidence="1" id="KW-0732">Signal</keyword>
<dbReference type="RefSeq" id="WP_119812591.1">
    <property type="nucleotide sequence ID" value="NZ_QYUP01000151.1"/>
</dbReference>
<evidence type="ECO:0000259" key="2">
    <source>
        <dbReference type="Pfam" id="PF01145"/>
    </source>
</evidence>
<feature type="domain" description="Band 7" evidence="2">
    <location>
        <begin position="24"/>
        <end position="217"/>
    </location>
</feature>
<evidence type="ECO:0000256" key="1">
    <source>
        <dbReference type="SAM" id="SignalP"/>
    </source>
</evidence>
<organism evidence="3 4">
    <name type="scientific">Massilia cavernae</name>
    <dbReference type="NCBI Taxonomy" id="2320864"/>
    <lineage>
        <taxon>Bacteria</taxon>
        <taxon>Pseudomonadati</taxon>
        <taxon>Pseudomonadota</taxon>
        <taxon>Betaproteobacteria</taxon>
        <taxon>Burkholderiales</taxon>
        <taxon>Oxalobacteraceae</taxon>
        <taxon>Telluria group</taxon>
        <taxon>Massilia</taxon>
    </lineage>
</organism>
<dbReference type="OrthoDB" id="8885950at2"/>
<feature type="chain" id="PRO_5019083216" evidence="1">
    <location>
        <begin position="19"/>
        <end position="268"/>
    </location>
</feature>
<dbReference type="InterPro" id="IPR001107">
    <property type="entry name" value="Band_7"/>
</dbReference>
<sequence length="268" mass="29294">MKKLTTMLAIPAVAIVAAMSGCTIVDTGEVGLRVNFDKTIEPEERVAGSFNQTFVGKILTFPVKDVSVDVQNLTPLAADNSTMKEFDIAVIYNIAPASVSDLYINKSRSFHMVDDTGDIYLMHSYIYQTARNAVYKTARKYEALNMNDNRAQIEQEIQNTMVATLNEEKLSGILISQVRVGSMVPSDAVKSSADNLVRAKNEEKTKEVEVQIARKEAERIAALNANAGAISYMQAQAQMKIAEGIAAGKVQTVVIPYDFKGMVNVSAK</sequence>
<dbReference type="PROSITE" id="PS51257">
    <property type="entry name" value="PROKAR_LIPOPROTEIN"/>
    <property type="match status" value="1"/>
</dbReference>
<dbReference type="Proteomes" id="UP000284006">
    <property type="component" value="Unassembled WGS sequence"/>
</dbReference>
<keyword evidence="4" id="KW-1185">Reference proteome</keyword>
<dbReference type="AlphaFoldDB" id="A0A418XFQ2"/>